<dbReference type="InterPro" id="IPR036388">
    <property type="entry name" value="WH-like_DNA-bd_sf"/>
</dbReference>
<dbReference type="PANTHER" id="PTHR43537:SF5">
    <property type="entry name" value="UXU OPERON TRANSCRIPTIONAL REGULATOR"/>
    <property type="match status" value="1"/>
</dbReference>
<accession>A0A2N3PQY2</accession>
<dbReference type="InterPro" id="IPR000524">
    <property type="entry name" value="Tscrpt_reg_HTH_GntR"/>
</dbReference>
<proteinExistence type="predicted"/>
<feature type="domain" description="HTH gntR-type" evidence="4">
    <location>
        <begin position="5"/>
        <end position="72"/>
    </location>
</feature>
<organism evidence="5 6">
    <name type="scientific">Telmatospirillum siberiense</name>
    <dbReference type="NCBI Taxonomy" id="382514"/>
    <lineage>
        <taxon>Bacteria</taxon>
        <taxon>Pseudomonadati</taxon>
        <taxon>Pseudomonadota</taxon>
        <taxon>Alphaproteobacteria</taxon>
        <taxon>Rhodospirillales</taxon>
        <taxon>Rhodospirillaceae</taxon>
        <taxon>Telmatospirillum</taxon>
    </lineage>
</organism>
<sequence>MSGQPKLRDQAYQAFTQHLLKRQLLPGQFVSQRELAELTSMSLASIHQMVPRLEAEGLIKVISQRGLQIAHVDLQMVVEAFQLREMVEMTALAEFGRHASPREITTLYDRLQEIKAVAGRGPVTPAFLEEAQAADWEMHDTFIAAMRNRLITDIHRVNSLRIRMILGERIGLPAARLPVALREHEAVLAALVRRDVDAALLALRAHLHSSRRRSLSVGPFDESESVEPGST</sequence>
<dbReference type="Gene3D" id="1.10.10.10">
    <property type="entry name" value="Winged helix-like DNA-binding domain superfamily/Winged helix DNA-binding domain"/>
    <property type="match status" value="1"/>
</dbReference>
<evidence type="ECO:0000256" key="1">
    <source>
        <dbReference type="ARBA" id="ARBA00023015"/>
    </source>
</evidence>
<dbReference type="SMART" id="SM00895">
    <property type="entry name" value="FCD"/>
    <property type="match status" value="1"/>
</dbReference>
<reference evidence="6" key="1">
    <citation type="submission" date="2017-12" db="EMBL/GenBank/DDBJ databases">
        <title>Draft genome sequence of Telmatospirillum siberiense 26-4b1T, an acidotolerant peatland alphaproteobacterium potentially involved in sulfur cycling.</title>
        <authorList>
            <person name="Hausmann B."/>
            <person name="Pjevac P."/>
            <person name="Schreck K."/>
            <person name="Herbold C.W."/>
            <person name="Daims H."/>
            <person name="Wagner M."/>
            <person name="Pester M."/>
            <person name="Loy A."/>
        </authorList>
    </citation>
    <scope>NUCLEOTIDE SEQUENCE [LARGE SCALE GENOMIC DNA]</scope>
    <source>
        <strain evidence="6">26-4b1</strain>
    </source>
</reference>
<name>A0A2N3PQY2_9PROT</name>
<comment type="caution">
    <text evidence="5">The sequence shown here is derived from an EMBL/GenBank/DDBJ whole genome shotgun (WGS) entry which is preliminary data.</text>
</comment>
<dbReference type="GO" id="GO:0003700">
    <property type="term" value="F:DNA-binding transcription factor activity"/>
    <property type="evidence" value="ECO:0007669"/>
    <property type="project" value="InterPro"/>
</dbReference>
<dbReference type="SUPFAM" id="SSF48008">
    <property type="entry name" value="GntR ligand-binding domain-like"/>
    <property type="match status" value="1"/>
</dbReference>
<dbReference type="Pfam" id="PF00392">
    <property type="entry name" value="GntR"/>
    <property type="match status" value="1"/>
</dbReference>
<keyword evidence="6" id="KW-1185">Reference proteome</keyword>
<dbReference type="Pfam" id="PF07729">
    <property type="entry name" value="FCD"/>
    <property type="match status" value="1"/>
</dbReference>
<dbReference type="InterPro" id="IPR011711">
    <property type="entry name" value="GntR_C"/>
</dbReference>
<evidence type="ECO:0000259" key="4">
    <source>
        <dbReference type="PROSITE" id="PS50949"/>
    </source>
</evidence>
<evidence type="ECO:0000256" key="2">
    <source>
        <dbReference type="ARBA" id="ARBA00023125"/>
    </source>
</evidence>
<evidence type="ECO:0000313" key="6">
    <source>
        <dbReference type="Proteomes" id="UP000233293"/>
    </source>
</evidence>
<gene>
    <name evidence="5" type="ORF">CWS72_19330</name>
</gene>
<dbReference type="AlphaFoldDB" id="A0A2N3PQY2"/>
<dbReference type="InterPro" id="IPR008920">
    <property type="entry name" value="TF_FadR/GntR_C"/>
</dbReference>
<keyword evidence="2" id="KW-0238">DNA-binding</keyword>
<dbReference type="RefSeq" id="WP_101252283.1">
    <property type="nucleotide sequence ID" value="NZ_PIUM01000026.1"/>
</dbReference>
<evidence type="ECO:0000256" key="3">
    <source>
        <dbReference type="ARBA" id="ARBA00023163"/>
    </source>
</evidence>
<keyword evidence="1" id="KW-0805">Transcription regulation</keyword>
<dbReference type="GO" id="GO:0003677">
    <property type="term" value="F:DNA binding"/>
    <property type="evidence" value="ECO:0007669"/>
    <property type="project" value="UniProtKB-KW"/>
</dbReference>
<dbReference type="OrthoDB" id="7768882at2"/>
<dbReference type="Gene3D" id="1.20.120.530">
    <property type="entry name" value="GntR ligand-binding domain-like"/>
    <property type="match status" value="1"/>
</dbReference>
<dbReference type="EMBL" id="PIUM01000026">
    <property type="protein sequence ID" value="PKU22810.1"/>
    <property type="molecule type" value="Genomic_DNA"/>
</dbReference>
<dbReference type="PANTHER" id="PTHR43537">
    <property type="entry name" value="TRANSCRIPTIONAL REGULATOR, GNTR FAMILY"/>
    <property type="match status" value="1"/>
</dbReference>
<dbReference type="SUPFAM" id="SSF46785">
    <property type="entry name" value="Winged helix' DNA-binding domain"/>
    <property type="match status" value="1"/>
</dbReference>
<keyword evidence="3" id="KW-0804">Transcription</keyword>
<dbReference type="Proteomes" id="UP000233293">
    <property type="component" value="Unassembled WGS sequence"/>
</dbReference>
<dbReference type="PROSITE" id="PS50949">
    <property type="entry name" value="HTH_GNTR"/>
    <property type="match status" value="1"/>
</dbReference>
<dbReference type="InterPro" id="IPR036390">
    <property type="entry name" value="WH_DNA-bd_sf"/>
</dbReference>
<evidence type="ECO:0000313" key="5">
    <source>
        <dbReference type="EMBL" id="PKU22810.1"/>
    </source>
</evidence>
<protein>
    <submittedName>
        <fullName evidence="5">GntR family transcriptional regulator</fullName>
    </submittedName>
</protein>